<dbReference type="EMBL" id="JAVRET010000001">
    <property type="protein sequence ID" value="MDT0407481.1"/>
    <property type="molecule type" value="Genomic_DNA"/>
</dbReference>
<dbReference type="Pfam" id="PF20062">
    <property type="entry name" value="DUF6461"/>
    <property type="match status" value="1"/>
</dbReference>
<dbReference type="InterPro" id="IPR045592">
    <property type="entry name" value="DUF6461"/>
</dbReference>
<gene>
    <name evidence="1" type="ORF">RM698_00220</name>
</gene>
<reference evidence="2" key="1">
    <citation type="submission" date="2023-07" db="EMBL/GenBank/DDBJ databases">
        <title>30 novel species of actinomycetes from the DSMZ collection.</title>
        <authorList>
            <person name="Nouioui I."/>
        </authorList>
    </citation>
    <scope>NUCLEOTIDE SEQUENCE [LARGE SCALE GENOMIC DNA]</scope>
    <source>
        <strain evidence="2">DSM 41979</strain>
    </source>
</reference>
<evidence type="ECO:0000313" key="1">
    <source>
        <dbReference type="EMBL" id="MDT0407481.1"/>
    </source>
</evidence>
<accession>A0ABU2QSR8</accession>
<protein>
    <submittedName>
        <fullName evidence="1">DUF6461 domain-containing protein</fullName>
    </submittedName>
</protein>
<keyword evidence="2" id="KW-1185">Reference proteome</keyword>
<name>A0ABU2QSR8_9ACTN</name>
<dbReference type="RefSeq" id="WP_010265391.1">
    <property type="nucleotide sequence ID" value="NZ_JAVRET010000001.1"/>
</dbReference>
<organism evidence="1 2">
    <name type="scientific">Streptomyces evansiae</name>
    <dbReference type="NCBI Taxonomy" id="3075535"/>
    <lineage>
        <taxon>Bacteria</taxon>
        <taxon>Bacillati</taxon>
        <taxon>Actinomycetota</taxon>
        <taxon>Actinomycetes</taxon>
        <taxon>Kitasatosporales</taxon>
        <taxon>Streptomycetaceae</taxon>
        <taxon>Streptomyces</taxon>
    </lineage>
</organism>
<dbReference type="Proteomes" id="UP001183610">
    <property type="component" value="Unassembled WGS sequence"/>
</dbReference>
<comment type="caution">
    <text evidence="1">The sequence shown here is derived from an EMBL/GenBank/DDBJ whole genome shotgun (WGS) entry which is preliminary data.</text>
</comment>
<evidence type="ECO:0000313" key="2">
    <source>
        <dbReference type="Proteomes" id="UP001183610"/>
    </source>
</evidence>
<proteinExistence type="predicted"/>
<sequence length="213" mass="22961">MAADADPRAHTWAAAWMCVTLTRGLDARQVLSRYGADPARARPLDADAASDLLGDGGAGEVSLLRAGRIGDFAFCVEEEGAIGIEDDVLAKLSLGTETWGVSATDGMEVFQHWRDGECVEYFEPGMEHTRAPQPGPWWDRVQEALLTPGYEDLGMAPVVVDILDHLGVTLDDTTLAGPWPTLMLPLDDRPAEPLGDSYAGEGPVPPHVVVRWD</sequence>